<gene>
    <name evidence="2" type="ORF">Metli_1184</name>
</gene>
<keyword evidence="1" id="KW-0812">Transmembrane</keyword>
<dbReference type="Proteomes" id="UP000005095">
    <property type="component" value="Chromosome"/>
</dbReference>
<feature type="transmembrane region" description="Helical" evidence="1">
    <location>
        <begin position="143"/>
        <end position="161"/>
    </location>
</feature>
<keyword evidence="1" id="KW-1133">Transmembrane helix</keyword>
<dbReference type="OrthoDB" id="107315at2157"/>
<keyword evidence="1" id="KW-0472">Membrane</keyword>
<reference evidence="2 3" key="1">
    <citation type="submission" date="2011-08" db="EMBL/GenBank/DDBJ databases">
        <title>The complete genome of Methanofollis liminatans DSM 4140.</title>
        <authorList>
            <consortium name="US DOE Joint Genome Institute (JGI-PGF)"/>
            <person name="Lucas S."/>
            <person name="Han J."/>
            <person name="Lapidus A."/>
            <person name="Bruce D."/>
            <person name="Goodwin L."/>
            <person name="Pitluck S."/>
            <person name="Peters L."/>
            <person name="Kyrpides N."/>
            <person name="Mavromatis K."/>
            <person name="Ivanova N."/>
            <person name="Mikhailova N."/>
            <person name="Lu M."/>
            <person name="Detter J.C."/>
            <person name="Tapia R."/>
            <person name="Han C."/>
            <person name="Land M."/>
            <person name="Hauser L."/>
            <person name="Markowitz V."/>
            <person name="Cheng J.-F."/>
            <person name="Hugenholtz P."/>
            <person name="Woyke T."/>
            <person name="Wu D."/>
            <person name="Spring S."/>
            <person name="Schuler E."/>
            <person name="Brambilla E."/>
            <person name="Klenk H.-P."/>
            <person name="Eisen J.A."/>
        </authorList>
    </citation>
    <scope>NUCLEOTIDE SEQUENCE [LARGE SCALE GENOMIC DNA]</scope>
    <source>
        <strain evidence="2 3">DSM 4140</strain>
    </source>
</reference>
<dbReference type="HOGENOM" id="CLU_104491_0_0_2"/>
<evidence type="ECO:0000256" key="1">
    <source>
        <dbReference type="SAM" id="Phobius"/>
    </source>
</evidence>
<proteinExistence type="predicted"/>
<keyword evidence="3" id="KW-1185">Reference proteome</keyword>
<feature type="transmembrane region" description="Helical" evidence="1">
    <location>
        <begin position="68"/>
        <end position="88"/>
    </location>
</feature>
<dbReference type="AlphaFoldDB" id="J1L344"/>
<dbReference type="EMBL" id="CM001555">
    <property type="protein sequence ID" value="EJG07140.1"/>
    <property type="molecule type" value="Genomic_DNA"/>
</dbReference>
<feature type="transmembrane region" description="Helical" evidence="1">
    <location>
        <begin position="167"/>
        <end position="185"/>
    </location>
</feature>
<evidence type="ECO:0008006" key="4">
    <source>
        <dbReference type="Google" id="ProtNLM"/>
    </source>
</evidence>
<feature type="transmembrane region" description="Helical" evidence="1">
    <location>
        <begin position="108"/>
        <end position="131"/>
    </location>
</feature>
<evidence type="ECO:0000313" key="2">
    <source>
        <dbReference type="EMBL" id="EJG07140.1"/>
    </source>
</evidence>
<dbReference type="RefSeq" id="WP_004038832.1">
    <property type="nucleotide sequence ID" value="NZ_CM001555.1"/>
</dbReference>
<protein>
    <recommendedName>
        <fullName evidence="4">Ferric oxidoreductase domain-containing protein</fullName>
    </recommendedName>
</protein>
<organism evidence="2 3">
    <name type="scientific">Methanofollis liminatans DSM 4140</name>
    <dbReference type="NCBI Taxonomy" id="28892"/>
    <lineage>
        <taxon>Archaea</taxon>
        <taxon>Methanobacteriati</taxon>
        <taxon>Methanobacteriota</taxon>
        <taxon>Stenosarchaea group</taxon>
        <taxon>Methanomicrobia</taxon>
        <taxon>Methanomicrobiales</taxon>
        <taxon>Methanomicrobiaceae</taxon>
        <taxon>Methanofollis</taxon>
    </lineage>
</organism>
<accession>J1L344</accession>
<sequence length="197" mass="21069">MDRRGYLLAACMAALFVGVSTAAVLRGGAPLALAVRLFALNGFVALAIAACMSPFLREIRQVFGRPFIIVHHLFAAFGLTAILLHPVAAAVRAGSLSVFIPVFSSLQAFLALGGRVAFYLILIAVAAAVLRNRYPAVWRPFHMLMYAALALAIVHATLIGSDLVNPAVRGILYAIFVVVVAALLLKRRQRYLKGAGK</sequence>
<feature type="transmembrane region" description="Helical" evidence="1">
    <location>
        <begin position="38"/>
        <end position="56"/>
    </location>
</feature>
<name>J1L344_9EURY</name>
<dbReference type="STRING" id="28892.Metli_1184"/>
<evidence type="ECO:0000313" key="3">
    <source>
        <dbReference type="Proteomes" id="UP000005095"/>
    </source>
</evidence>